<keyword evidence="2" id="KW-1133">Transmembrane helix</keyword>
<reference evidence="3" key="1">
    <citation type="submission" date="2019-07" db="EMBL/GenBank/DDBJ databases">
        <authorList>
            <person name="Dittberner H."/>
        </authorList>
    </citation>
    <scope>NUCLEOTIDE SEQUENCE [LARGE SCALE GENOMIC DNA]</scope>
</reference>
<feature type="compositionally biased region" description="Polar residues" evidence="1">
    <location>
        <begin position="8"/>
        <end position="21"/>
    </location>
</feature>
<feature type="transmembrane region" description="Helical" evidence="2">
    <location>
        <begin position="35"/>
        <end position="55"/>
    </location>
</feature>
<evidence type="ECO:0000256" key="2">
    <source>
        <dbReference type="SAM" id="Phobius"/>
    </source>
</evidence>
<keyword evidence="2" id="KW-0472">Membrane</keyword>
<dbReference type="Proteomes" id="UP000489600">
    <property type="component" value="Unassembled WGS sequence"/>
</dbReference>
<keyword evidence="4" id="KW-1185">Reference proteome</keyword>
<organism evidence="3 4">
    <name type="scientific">Arabis nemorensis</name>
    <dbReference type="NCBI Taxonomy" id="586526"/>
    <lineage>
        <taxon>Eukaryota</taxon>
        <taxon>Viridiplantae</taxon>
        <taxon>Streptophyta</taxon>
        <taxon>Embryophyta</taxon>
        <taxon>Tracheophyta</taxon>
        <taxon>Spermatophyta</taxon>
        <taxon>Magnoliopsida</taxon>
        <taxon>eudicotyledons</taxon>
        <taxon>Gunneridae</taxon>
        <taxon>Pentapetalae</taxon>
        <taxon>rosids</taxon>
        <taxon>malvids</taxon>
        <taxon>Brassicales</taxon>
        <taxon>Brassicaceae</taxon>
        <taxon>Arabideae</taxon>
        <taxon>Arabis</taxon>
    </lineage>
</organism>
<dbReference type="AlphaFoldDB" id="A0A565BEZ2"/>
<dbReference type="EMBL" id="CABITT030000004">
    <property type="protein sequence ID" value="VVB00170.1"/>
    <property type="molecule type" value="Genomic_DNA"/>
</dbReference>
<accession>A0A565BEZ2</accession>
<evidence type="ECO:0000313" key="4">
    <source>
        <dbReference type="Proteomes" id="UP000489600"/>
    </source>
</evidence>
<name>A0A565BEZ2_9BRAS</name>
<evidence type="ECO:0000256" key="1">
    <source>
        <dbReference type="SAM" id="MobiDB-lite"/>
    </source>
</evidence>
<sequence length="64" mass="7114">MVKGPALTKTNMKIPSSSPTRPENKRVQQKFTRNVSVVGLALMKTGTFTAMYAVMIESPWTLRS</sequence>
<protein>
    <submittedName>
        <fullName evidence="3">Uncharacterized protein</fullName>
    </submittedName>
</protein>
<proteinExistence type="predicted"/>
<gene>
    <name evidence="3" type="ORF">ANE_LOCUS10614</name>
</gene>
<keyword evidence="2" id="KW-0812">Transmembrane</keyword>
<feature type="region of interest" description="Disordered" evidence="1">
    <location>
        <begin position="1"/>
        <end position="28"/>
    </location>
</feature>
<comment type="caution">
    <text evidence="3">The sequence shown here is derived from an EMBL/GenBank/DDBJ whole genome shotgun (WGS) entry which is preliminary data.</text>
</comment>
<evidence type="ECO:0000313" key="3">
    <source>
        <dbReference type="EMBL" id="VVB00170.1"/>
    </source>
</evidence>